<proteinExistence type="predicted"/>
<dbReference type="EMBL" id="BRXZ01001075">
    <property type="protein sequence ID" value="GMH61493.1"/>
    <property type="molecule type" value="Genomic_DNA"/>
</dbReference>
<dbReference type="PANTHER" id="PTHR40446">
    <property type="entry name" value="N-ACETYLGLUCOSAMINE-1-PHOSPHODIESTER ALPHA-N-ACETYLGLUCOSAMINIDASE"/>
    <property type="match status" value="1"/>
</dbReference>
<feature type="region of interest" description="Disordered" evidence="1">
    <location>
        <begin position="194"/>
        <end position="214"/>
    </location>
</feature>
<dbReference type="PANTHER" id="PTHR40446:SF2">
    <property type="entry name" value="N-ACETYLGLUCOSAMINE-1-PHOSPHODIESTER ALPHA-N-ACETYLGLUCOSAMINIDASE"/>
    <property type="match status" value="1"/>
</dbReference>
<dbReference type="Proteomes" id="UP001165082">
    <property type="component" value="Unassembled WGS sequence"/>
</dbReference>
<dbReference type="GO" id="GO:0033299">
    <property type="term" value="P:secretion of lysosomal enzymes"/>
    <property type="evidence" value="ECO:0007669"/>
    <property type="project" value="TreeGrafter"/>
</dbReference>
<feature type="compositionally biased region" description="Acidic residues" evidence="1">
    <location>
        <begin position="331"/>
        <end position="341"/>
    </location>
</feature>
<evidence type="ECO:0000259" key="2">
    <source>
        <dbReference type="Pfam" id="PF09992"/>
    </source>
</evidence>
<evidence type="ECO:0000313" key="4">
    <source>
        <dbReference type="Proteomes" id="UP001165082"/>
    </source>
</evidence>
<name>A0A9W7A2J2_9STRA</name>
<evidence type="ECO:0000256" key="1">
    <source>
        <dbReference type="SAM" id="MobiDB-lite"/>
    </source>
</evidence>
<evidence type="ECO:0000313" key="3">
    <source>
        <dbReference type="EMBL" id="GMH61493.1"/>
    </source>
</evidence>
<protein>
    <recommendedName>
        <fullName evidence="2">Phosphodiester glycosidase domain-containing protein</fullName>
    </recommendedName>
</protein>
<dbReference type="OrthoDB" id="192253at2759"/>
<reference evidence="3" key="1">
    <citation type="submission" date="2022-07" db="EMBL/GenBank/DDBJ databases">
        <title>Genome analysis of Parmales, a sister group of diatoms, reveals the evolutionary specialization of diatoms from phago-mixotrophs to photoautotrophs.</title>
        <authorList>
            <person name="Ban H."/>
            <person name="Sato S."/>
            <person name="Yoshikawa S."/>
            <person name="Kazumasa Y."/>
            <person name="Nakamura Y."/>
            <person name="Ichinomiya M."/>
            <person name="Saitoh K."/>
            <person name="Sato N."/>
            <person name="Blanc-Mathieu R."/>
            <person name="Endo H."/>
            <person name="Kuwata A."/>
            <person name="Ogata H."/>
        </authorList>
    </citation>
    <scope>NUCLEOTIDE SEQUENCE</scope>
</reference>
<feature type="domain" description="Phosphodiester glycosidase" evidence="2">
    <location>
        <begin position="224"/>
        <end position="292"/>
    </location>
</feature>
<comment type="caution">
    <text evidence="3">The sequence shown here is derived from an EMBL/GenBank/DDBJ whole genome shotgun (WGS) entry which is preliminary data.</text>
</comment>
<feature type="compositionally biased region" description="Basic and acidic residues" evidence="1">
    <location>
        <begin position="195"/>
        <end position="205"/>
    </location>
</feature>
<dbReference type="AlphaFoldDB" id="A0A9W7A2J2"/>
<feature type="region of interest" description="Disordered" evidence="1">
    <location>
        <begin position="323"/>
        <end position="370"/>
    </location>
</feature>
<dbReference type="Pfam" id="PF09992">
    <property type="entry name" value="NAGPA"/>
    <property type="match status" value="1"/>
</dbReference>
<accession>A0A9W7A2J2</accession>
<dbReference type="InterPro" id="IPR018711">
    <property type="entry name" value="NAGPA"/>
</dbReference>
<sequence length="370" mass="40506">MKITSGTVDDAPPLIPLEKAASLKASAIELYKHSKYVEAGELFVKASSTVLVGHPNDLPMASRDMACACYSNASNAFLKGGMDERAKETAERCLEWVQDQGMEKQLACVLSIEPGNEQALALAKNGLDLSKRIIRSDADAVHSEDLKEKARSQGEEPLENLLEAALNPPARAGVGGGGMEYMANDWEAYQKAMRSKKEKDDKMEGKDEDDTSVQTTGMPRFVNVLSARNAACVTDDGRVDWVVVEGKTDVYGINLVDFSSYLASLHYQHCVNLDGGGSVSVVYDSSVDLITPGYECTDDDHYYKQRCGKKISTMTSIGTPYRGNDAHEGGFDGDLDEEECDWERPSPTVFKDYARDDEEESNPFSPNAYS</sequence>
<gene>
    <name evidence="3" type="ORF">TrRE_jg9366</name>
</gene>
<keyword evidence="4" id="KW-1185">Reference proteome</keyword>
<organism evidence="3 4">
    <name type="scientific">Triparma retinervis</name>
    <dbReference type="NCBI Taxonomy" id="2557542"/>
    <lineage>
        <taxon>Eukaryota</taxon>
        <taxon>Sar</taxon>
        <taxon>Stramenopiles</taxon>
        <taxon>Ochrophyta</taxon>
        <taxon>Bolidophyceae</taxon>
        <taxon>Parmales</taxon>
        <taxon>Triparmaceae</taxon>
        <taxon>Triparma</taxon>
    </lineage>
</organism>